<dbReference type="PRINTS" id="PR00081">
    <property type="entry name" value="GDHRDH"/>
</dbReference>
<protein>
    <submittedName>
        <fullName evidence="3">NAD(P)-dependent dehydrogenase (Short-subunit alcohol dehydrogenase family)</fullName>
    </submittedName>
</protein>
<proteinExistence type="inferred from homology"/>
<reference evidence="3 4" key="1">
    <citation type="submission" date="2019-03" db="EMBL/GenBank/DDBJ databases">
        <title>Genomic Encyclopedia of Type Strains, Phase III (KMG-III): the genomes of soil and plant-associated and newly described type strains.</title>
        <authorList>
            <person name="Whitman W."/>
        </authorList>
    </citation>
    <scope>NUCLEOTIDE SEQUENCE [LARGE SCALE GENOMIC DNA]</scope>
    <source>
        <strain evidence="3 4">VKM Ac-2573</strain>
    </source>
</reference>
<name>A0A4R8CLH6_9ACTN</name>
<organism evidence="3 4">
    <name type="scientific">Kribbella pratensis</name>
    <dbReference type="NCBI Taxonomy" id="2512112"/>
    <lineage>
        <taxon>Bacteria</taxon>
        <taxon>Bacillati</taxon>
        <taxon>Actinomycetota</taxon>
        <taxon>Actinomycetes</taxon>
        <taxon>Propionibacteriales</taxon>
        <taxon>Kribbellaceae</taxon>
        <taxon>Kribbella</taxon>
    </lineage>
</organism>
<dbReference type="PANTHER" id="PTHR43157">
    <property type="entry name" value="PHOSPHATIDYLINOSITOL-GLYCAN BIOSYNTHESIS CLASS F PROTEIN-RELATED"/>
    <property type="match status" value="1"/>
</dbReference>
<keyword evidence="4" id="KW-1185">Reference proteome</keyword>
<dbReference type="Gene3D" id="3.40.50.720">
    <property type="entry name" value="NAD(P)-binding Rossmann-like Domain"/>
    <property type="match status" value="1"/>
</dbReference>
<dbReference type="AlphaFoldDB" id="A0A4R8CLH6"/>
<comment type="similarity">
    <text evidence="2">Belongs to the short-chain dehydrogenases/reductases (SDR) family.</text>
</comment>
<dbReference type="SUPFAM" id="SSF51735">
    <property type="entry name" value="NAD(P)-binding Rossmann-fold domains"/>
    <property type="match status" value="1"/>
</dbReference>
<evidence type="ECO:0000256" key="1">
    <source>
        <dbReference type="ARBA" id="ARBA00023002"/>
    </source>
</evidence>
<comment type="caution">
    <text evidence="3">The sequence shown here is derived from an EMBL/GenBank/DDBJ whole genome shotgun (WGS) entry which is preliminary data.</text>
</comment>
<evidence type="ECO:0000256" key="2">
    <source>
        <dbReference type="RuleBase" id="RU000363"/>
    </source>
</evidence>
<gene>
    <name evidence="3" type="ORF">EV653_2015</name>
</gene>
<dbReference type="NCBIfam" id="NF004846">
    <property type="entry name" value="PRK06197.1"/>
    <property type="match status" value="1"/>
</dbReference>
<dbReference type="PRINTS" id="PR00080">
    <property type="entry name" value="SDRFAMILY"/>
</dbReference>
<sequence length="321" mass="35085">MVTRWTEQEVPDQSGRTVVVTGANSGLGFETARVFARRNAEVVLACRDLRKAGEAGERILAETPAASLHTLELDLSSQASVRRAADQLKRDHRRLDLLINNAGALIRRYELTEDGFERTFATNHLGAFAFTGLTLERLLETPGSRVVTVSSVGHKSGVMNFDDPHFANGYRSHQAYFQSKLANLLFTYELQRRLAAAGASTIAVAAHPGNARTAFGGDQLHIRIATKPRLRLLTSWLLQDSSTAALATLRAAVDPAATGGEYFGPEGRNEWTGHPIQVRSSERSYDTDAQARLWELSEQETGVTYPLGLSPVADPGTRTSR</sequence>
<dbReference type="InterPro" id="IPR002347">
    <property type="entry name" value="SDR_fam"/>
</dbReference>
<evidence type="ECO:0000313" key="3">
    <source>
        <dbReference type="EMBL" id="TDW76855.1"/>
    </source>
</evidence>
<accession>A0A4R8CLH6</accession>
<dbReference type="EMBL" id="SODP01000001">
    <property type="protein sequence ID" value="TDW76855.1"/>
    <property type="molecule type" value="Genomic_DNA"/>
</dbReference>
<dbReference type="Proteomes" id="UP000295146">
    <property type="component" value="Unassembled WGS sequence"/>
</dbReference>
<dbReference type="InterPro" id="IPR036291">
    <property type="entry name" value="NAD(P)-bd_dom_sf"/>
</dbReference>
<dbReference type="OrthoDB" id="4577644at2"/>
<dbReference type="Pfam" id="PF00106">
    <property type="entry name" value="adh_short"/>
    <property type="match status" value="1"/>
</dbReference>
<dbReference type="CDD" id="cd05327">
    <property type="entry name" value="retinol-DH_like_SDR_c_like"/>
    <property type="match status" value="1"/>
</dbReference>
<dbReference type="PANTHER" id="PTHR43157:SF31">
    <property type="entry name" value="PHOSPHATIDYLINOSITOL-GLYCAN BIOSYNTHESIS CLASS F PROTEIN"/>
    <property type="match status" value="1"/>
</dbReference>
<dbReference type="GO" id="GO:0016491">
    <property type="term" value="F:oxidoreductase activity"/>
    <property type="evidence" value="ECO:0007669"/>
    <property type="project" value="UniProtKB-KW"/>
</dbReference>
<dbReference type="RefSeq" id="WP_134100532.1">
    <property type="nucleotide sequence ID" value="NZ_SODP01000001.1"/>
</dbReference>
<evidence type="ECO:0000313" key="4">
    <source>
        <dbReference type="Proteomes" id="UP000295146"/>
    </source>
</evidence>
<keyword evidence="1" id="KW-0560">Oxidoreductase</keyword>